<dbReference type="AlphaFoldDB" id="A0A3B4V4T0"/>
<feature type="compositionally biased region" description="Basic and acidic residues" evidence="8">
    <location>
        <begin position="516"/>
        <end position="535"/>
    </location>
</feature>
<dbReference type="PANTHER" id="PTHR23037">
    <property type="entry name" value="CYTOKINE RECEPTOR"/>
    <property type="match status" value="1"/>
</dbReference>
<evidence type="ECO:0000256" key="4">
    <source>
        <dbReference type="ARBA" id="ARBA00022989"/>
    </source>
</evidence>
<proteinExistence type="predicted"/>
<dbReference type="InterPro" id="IPR015152">
    <property type="entry name" value="Growth/epo_recpt_lig-bind"/>
</dbReference>
<dbReference type="STRING" id="41447.ENSSDUP00000025721"/>
<dbReference type="GO" id="GO:0004896">
    <property type="term" value="F:cytokine receptor activity"/>
    <property type="evidence" value="ECO:0007669"/>
    <property type="project" value="TreeGrafter"/>
</dbReference>
<feature type="region of interest" description="Disordered" evidence="8">
    <location>
        <begin position="516"/>
        <end position="549"/>
    </location>
</feature>
<dbReference type="Pfam" id="PF09067">
    <property type="entry name" value="EpoR_lig-bind"/>
    <property type="match status" value="1"/>
</dbReference>
<sequence length="549" mass="61369">MGIDRPLYGEGACCHGNRSTGGGRMLWLLLCLLPVAGCSRTVTQDVTYKEGHSDHMEVAVTTRPHIYYCRSPNMEDFTCWWHPLDNLTEGEEVTYVLSYSKDKGPTHECPDYVTAGPNSCHFDSSHTSIWRIYCMNVTAVTADRNYTSQEHCLDVAEIVQTEAPVNLTYTLTDPGGDELGHNALLSWTYPVPSDLQYGWITLVYELQYRRVTKPDSWKVKHPLREPHVELLGLPFGDYVIRVRCRSHNYGLWSKWSATLLMSITRPPAGKLLVLILVTGVGVVALLVIAFGVIPQSKRIKEYFLPPIPKPRIIGIDSLLLKKGNLDEINRHFSNFHSYRPPSYTEEVWDQVSADNVYRSTPKDCGVPADPTDREKDALMVPCDLAPVAAHHQLTATNPMSYVQSMSPYRPSPPEAFAPSLDVPTLWPRPEIMSLPGTDYSVMGHPNSVPAPDATAVTTSRSPQDFYTCVQLMNESGEVHLVPCLPPPYCREFPPPASVDFDAAEKEEKKKKLADYQARKNVMKEPKDGDEAERSEAAVPLLPVTVDNKG</sequence>
<keyword evidence="6" id="KW-0675">Receptor</keyword>
<dbReference type="Ensembl" id="ENSSDUT00000026187.1">
    <property type="protein sequence ID" value="ENSSDUP00000025721.1"/>
    <property type="gene ID" value="ENSSDUG00000018647.1"/>
</dbReference>
<evidence type="ECO:0000256" key="10">
    <source>
        <dbReference type="SAM" id="SignalP"/>
    </source>
</evidence>
<feature type="signal peptide" evidence="10">
    <location>
        <begin position="1"/>
        <end position="38"/>
    </location>
</feature>
<evidence type="ECO:0000313" key="12">
    <source>
        <dbReference type="Ensembl" id="ENSSDUP00000025721.1"/>
    </source>
</evidence>
<evidence type="ECO:0000256" key="9">
    <source>
        <dbReference type="SAM" id="Phobius"/>
    </source>
</evidence>
<evidence type="ECO:0000256" key="6">
    <source>
        <dbReference type="ARBA" id="ARBA00023170"/>
    </source>
</evidence>
<dbReference type="PROSITE" id="PS50853">
    <property type="entry name" value="FN3"/>
    <property type="match status" value="1"/>
</dbReference>
<dbReference type="InterPro" id="IPR003961">
    <property type="entry name" value="FN3_dom"/>
</dbReference>
<reference evidence="12" key="2">
    <citation type="submission" date="2025-09" db="UniProtKB">
        <authorList>
            <consortium name="Ensembl"/>
        </authorList>
    </citation>
    <scope>IDENTIFICATION</scope>
</reference>
<evidence type="ECO:0000259" key="11">
    <source>
        <dbReference type="PROSITE" id="PS50853"/>
    </source>
</evidence>
<evidence type="ECO:0000256" key="7">
    <source>
        <dbReference type="ARBA" id="ARBA00023180"/>
    </source>
</evidence>
<dbReference type="Gene3D" id="2.60.40.10">
    <property type="entry name" value="Immunoglobulins"/>
    <property type="match status" value="2"/>
</dbReference>
<dbReference type="GO" id="GO:0009897">
    <property type="term" value="C:external side of plasma membrane"/>
    <property type="evidence" value="ECO:0007669"/>
    <property type="project" value="TreeGrafter"/>
</dbReference>
<keyword evidence="13" id="KW-1185">Reference proteome</keyword>
<evidence type="ECO:0000256" key="3">
    <source>
        <dbReference type="ARBA" id="ARBA00022729"/>
    </source>
</evidence>
<reference evidence="12" key="1">
    <citation type="submission" date="2025-08" db="UniProtKB">
        <authorList>
            <consortium name="Ensembl"/>
        </authorList>
    </citation>
    <scope>IDENTIFICATION</scope>
</reference>
<keyword evidence="5 9" id="KW-0472">Membrane</keyword>
<dbReference type="InterPro" id="IPR013783">
    <property type="entry name" value="Ig-like_fold"/>
</dbReference>
<keyword evidence="3 10" id="KW-0732">Signal</keyword>
<feature type="chain" id="PRO_5017287882" evidence="10">
    <location>
        <begin position="39"/>
        <end position="549"/>
    </location>
</feature>
<evidence type="ECO:0000256" key="1">
    <source>
        <dbReference type="ARBA" id="ARBA00004479"/>
    </source>
</evidence>
<accession>A0A3B4V4T0</accession>
<protein>
    <submittedName>
        <fullName evidence="12">Prolactin receptor-like</fullName>
    </submittedName>
</protein>
<name>A0A3B4V4T0_SERDU</name>
<keyword evidence="2 9" id="KW-0812">Transmembrane</keyword>
<dbReference type="CDD" id="cd00063">
    <property type="entry name" value="FN3"/>
    <property type="match status" value="1"/>
</dbReference>
<evidence type="ECO:0000256" key="5">
    <source>
        <dbReference type="ARBA" id="ARBA00023136"/>
    </source>
</evidence>
<evidence type="ECO:0000313" key="13">
    <source>
        <dbReference type="Proteomes" id="UP000261420"/>
    </source>
</evidence>
<feature type="transmembrane region" description="Helical" evidence="9">
    <location>
        <begin position="271"/>
        <end position="293"/>
    </location>
</feature>
<comment type="subcellular location">
    <subcellularLocation>
        <location evidence="1">Membrane</location>
        <topology evidence="1">Single-pass type I membrane protein</topology>
    </subcellularLocation>
</comment>
<keyword evidence="4 9" id="KW-1133">Transmembrane helix</keyword>
<organism evidence="12 13">
    <name type="scientific">Seriola dumerili</name>
    <name type="common">Greater amberjack</name>
    <name type="synonym">Caranx dumerili</name>
    <dbReference type="NCBI Taxonomy" id="41447"/>
    <lineage>
        <taxon>Eukaryota</taxon>
        <taxon>Metazoa</taxon>
        <taxon>Chordata</taxon>
        <taxon>Craniata</taxon>
        <taxon>Vertebrata</taxon>
        <taxon>Euteleostomi</taxon>
        <taxon>Actinopterygii</taxon>
        <taxon>Neopterygii</taxon>
        <taxon>Teleostei</taxon>
        <taxon>Neoteleostei</taxon>
        <taxon>Acanthomorphata</taxon>
        <taxon>Carangaria</taxon>
        <taxon>Carangiformes</taxon>
        <taxon>Carangidae</taxon>
        <taxon>Seriola</taxon>
    </lineage>
</organism>
<dbReference type="Proteomes" id="UP000261420">
    <property type="component" value="Unplaced"/>
</dbReference>
<feature type="domain" description="Fibronectin type-III" evidence="11">
    <location>
        <begin position="163"/>
        <end position="267"/>
    </location>
</feature>
<dbReference type="PANTHER" id="PTHR23037:SF46">
    <property type="entry name" value="INTERLEUKIN 5 RECEPTOR SUBUNIT ALPHA"/>
    <property type="match status" value="1"/>
</dbReference>
<keyword evidence="7" id="KW-0325">Glycoprotein</keyword>
<evidence type="ECO:0000256" key="8">
    <source>
        <dbReference type="SAM" id="MobiDB-lite"/>
    </source>
</evidence>
<evidence type="ECO:0000256" key="2">
    <source>
        <dbReference type="ARBA" id="ARBA00022692"/>
    </source>
</evidence>
<dbReference type="GeneTree" id="ENSGT00940000154851"/>
<dbReference type="InterPro" id="IPR036116">
    <property type="entry name" value="FN3_sf"/>
</dbReference>
<dbReference type="SUPFAM" id="SSF49265">
    <property type="entry name" value="Fibronectin type III"/>
    <property type="match status" value="2"/>
</dbReference>